<gene>
    <name evidence="2" type="ORF">OCBIM_22007956mg</name>
</gene>
<protein>
    <submittedName>
        <fullName evidence="2">Uncharacterized protein</fullName>
    </submittedName>
</protein>
<keyword evidence="1" id="KW-0812">Transmembrane</keyword>
<reference evidence="2" key="1">
    <citation type="submission" date="2015-07" db="EMBL/GenBank/DDBJ databases">
        <title>MeaNS - Measles Nucleotide Surveillance Program.</title>
        <authorList>
            <person name="Tran T."/>
            <person name="Druce J."/>
        </authorList>
    </citation>
    <scope>NUCLEOTIDE SEQUENCE</scope>
    <source>
        <strain evidence="2">UCB-OBI-ISO-001</strain>
        <tissue evidence="2">Gonad</tissue>
    </source>
</reference>
<feature type="transmembrane region" description="Helical" evidence="1">
    <location>
        <begin position="48"/>
        <end position="67"/>
    </location>
</feature>
<name>A0A0L8FU18_OCTBM</name>
<keyword evidence="1" id="KW-0472">Membrane</keyword>
<evidence type="ECO:0000256" key="1">
    <source>
        <dbReference type="SAM" id="Phobius"/>
    </source>
</evidence>
<feature type="transmembrane region" description="Helical" evidence="1">
    <location>
        <begin position="9"/>
        <end position="28"/>
    </location>
</feature>
<dbReference type="EMBL" id="KQ426505">
    <property type="protein sequence ID" value="KOF68164.1"/>
    <property type="molecule type" value="Genomic_DNA"/>
</dbReference>
<evidence type="ECO:0000313" key="2">
    <source>
        <dbReference type="EMBL" id="KOF68164.1"/>
    </source>
</evidence>
<organism evidence="2">
    <name type="scientific">Octopus bimaculoides</name>
    <name type="common">California two-spotted octopus</name>
    <dbReference type="NCBI Taxonomy" id="37653"/>
    <lineage>
        <taxon>Eukaryota</taxon>
        <taxon>Metazoa</taxon>
        <taxon>Spiralia</taxon>
        <taxon>Lophotrochozoa</taxon>
        <taxon>Mollusca</taxon>
        <taxon>Cephalopoda</taxon>
        <taxon>Coleoidea</taxon>
        <taxon>Octopodiformes</taxon>
        <taxon>Octopoda</taxon>
        <taxon>Incirrata</taxon>
        <taxon>Octopodidae</taxon>
        <taxon>Octopus</taxon>
    </lineage>
</organism>
<proteinExistence type="predicted"/>
<accession>A0A0L8FU18</accession>
<dbReference type="AlphaFoldDB" id="A0A0L8FU18"/>
<keyword evidence="1" id="KW-1133">Transmembrane helix</keyword>
<sequence>MHRYVIADIIYLIIYNILNILSKSIYMSSYEKKTVVSMVIVYVIKYDYYWLIIGLVIGFRLIIPPIYRLEYISQSKKQLQIFKQH</sequence>